<evidence type="ECO:0000259" key="8">
    <source>
        <dbReference type="Pfam" id="PF01052"/>
    </source>
</evidence>
<comment type="subcellular location">
    <subcellularLocation>
        <location evidence="1">Cell membrane</location>
        <topology evidence="1">Peripheral membrane protein</topology>
        <orientation evidence="1">Cytoplasmic side</orientation>
    </subcellularLocation>
</comment>
<sequence>MTDNLNAALADLDLDAMDDLLDEQPSDATAASGSDMRFFEEVPLTVTLEVASAQVSLGELSRVQHGDVLPLNKAAGEPLDVMVNGMLFAKAEVIMVNGRYGLKFIKTAEQDVMDLHEAAHG</sequence>
<proteinExistence type="inferred from homology"/>
<evidence type="ECO:0000256" key="6">
    <source>
        <dbReference type="ARBA" id="ARBA00022779"/>
    </source>
</evidence>
<comment type="caution">
    <text evidence="9">The sequence shown here is derived from an EMBL/GenBank/DDBJ whole genome shotgun (WGS) entry which is preliminary data.</text>
</comment>
<keyword evidence="5" id="KW-0145">Chemotaxis</keyword>
<protein>
    <recommendedName>
        <fullName evidence="3">Flagellar motor switch protein FliN</fullName>
    </recommendedName>
</protein>
<evidence type="ECO:0000256" key="1">
    <source>
        <dbReference type="ARBA" id="ARBA00004413"/>
    </source>
</evidence>
<reference evidence="9" key="2">
    <citation type="submission" date="2020-09" db="EMBL/GenBank/DDBJ databases">
        <authorList>
            <person name="Sun Q."/>
            <person name="Zhou Y."/>
        </authorList>
    </citation>
    <scope>NUCLEOTIDE SEQUENCE</scope>
    <source>
        <strain evidence="9">CGMCC 1.7086</strain>
    </source>
</reference>
<dbReference type="AlphaFoldDB" id="A0A918DJE6"/>
<keyword evidence="10" id="KW-1185">Reference proteome</keyword>
<keyword evidence="4" id="KW-1003">Cell membrane</keyword>
<dbReference type="RefSeq" id="WP_188694277.1">
    <property type="nucleotide sequence ID" value="NZ_BMLS01000003.1"/>
</dbReference>
<dbReference type="GO" id="GO:0005886">
    <property type="term" value="C:plasma membrane"/>
    <property type="evidence" value="ECO:0007669"/>
    <property type="project" value="UniProtKB-SubCell"/>
</dbReference>
<dbReference type="PRINTS" id="PR00956">
    <property type="entry name" value="FLGMOTORFLIN"/>
</dbReference>
<dbReference type="InterPro" id="IPR001172">
    <property type="entry name" value="FliN_T3SS_HrcQb"/>
</dbReference>
<comment type="similarity">
    <text evidence="2">Belongs to the FliN/MopA/SpaO family.</text>
</comment>
<evidence type="ECO:0000313" key="9">
    <source>
        <dbReference type="EMBL" id="GGO69370.1"/>
    </source>
</evidence>
<keyword evidence="6" id="KW-0283">Flagellar rotation</keyword>
<gene>
    <name evidence="9" type="ORF">GCM10010982_20370</name>
</gene>
<dbReference type="GO" id="GO:0003774">
    <property type="term" value="F:cytoskeletal motor activity"/>
    <property type="evidence" value="ECO:0007669"/>
    <property type="project" value="InterPro"/>
</dbReference>
<reference evidence="9" key="1">
    <citation type="journal article" date="2014" name="Int. J. Syst. Evol. Microbiol.">
        <title>Complete genome sequence of Corynebacterium casei LMG S-19264T (=DSM 44701T), isolated from a smear-ripened cheese.</title>
        <authorList>
            <consortium name="US DOE Joint Genome Institute (JGI-PGF)"/>
            <person name="Walter F."/>
            <person name="Albersmeier A."/>
            <person name="Kalinowski J."/>
            <person name="Ruckert C."/>
        </authorList>
    </citation>
    <scope>NUCLEOTIDE SEQUENCE</scope>
    <source>
        <strain evidence="9">CGMCC 1.7086</strain>
    </source>
</reference>
<evidence type="ECO:0000256" key="5">
    <source>
        <dbReference type="ARBA" id="ARBA00022500"/>
    </source>
</evidence>
<evidence type="ECO:0000313" key="10">
    <source>
        <dbReference type="Proteomes" id="UP000606935"/>
    </source>
</evidence>
<dbReference type="InterPro" id="IPR051469">
    <property type="entry name" value="FliN/MopA/SpaO"/>
</dbReference>
<dbReference type="GO" id="GO:0006935">
    <property type="term" value="P:chemotaxis"/>
    <property type="evidence" value="ECO:0007669"/>
    <property type="project" value="UniProtKB-KW"/>
</dbReference>
<dbReference type="GO" id="GO:0009425">
    <property type="term" value="C:bacterial-type flagellum basal body"/>
    <property type="evidence" value="ECO:0007669"/>
    <property type="project" value="InterPro"/>
</dbReference>
<feature type="domain" description="Flagellar motor switch protein FliN-like C-terminal" evidence="8">
    <location>
        <begin position="40"/>
        <end position="106"/>
    </location>
</feature>
<name>A0A918DJE6_9ALTE</name>
<dbReference type="PANTHER" id="PTHR43484">
    <property type="match status" value="1"/>
</dbReference>
<dbReference type="InterPro" id="IPR036429">
    <property type="entry name" value="SpoA-like_sf"/>
</dbReference>
<dbReference type="EMBL" id="BMLS01000003">
    <property type="protein sequence ID" value="GGO69370.1"/>
    <property type="molecule type" value="Genomic_DNA"/>
</dbReference>
<keyword evidence="7" id="KW-0472">Membrane</keyword>
<dbReference type="Gene3D" id="2.30.330.10">
    <property type="entry name" value="SpoA-like"/>
    <property type="match status" value="1"/>
</dbReference>
<dbReference type="Pfam" id="PF01052">
    <property type="entry name" value="FliMN_C"/>
    <property type="match status" value="1"/>
</dbReference>
<evidence type="ECO:0000256" key="7">
    <source>
        <dbReference type="ARBA" id="ARBA00023136"/>
    </source>
</evidence>
<dbReference type="PANTHER" id="PTHR43484:SF1">
    <property type="entry name" value="FLAGELLAR MOTOR SWITCH PROTEIN FLIN"/>
    <property type="match status" value="1"/>
</dbReference>
<dbReference type="Proteomes" id="UP000606935">
    <property type="component" value="Unassembled WGS sequence"/>
</dbReference>
<organism evidence="9 10">
    <name type="scientific">Bowmanella pacifica</name>
    <dbReference type="NCBI Taxonomy" id="502051"/>
    <lineage>
        <taxon>Bacteria</taxon>
        <taxon>Pseudomonadati</taxon>
        <taxon>Pseudomonadota</taxon>
        <taxon>Gammaproteobacteria</taxon>
        <taxon>Alteromonadales</taxon>
        <taxon>Alteromonadaceae</taxon>
        <taxon>Bowmanella</taxon>
    </lineage>
</organism>
<evidence type="ECO:0000256" key="3">
    <source>
        <dbReference type="ARBA" id="ARBA00021897"/>
    </source>
</evidence>
<dbReference type="GO" id="GO:0071973">
    <property type="term" value="P:bacterial-type flagellum-dependent cell motility"/>
    <property type="evidence" value="ECO:0007669"/>
    <property type="project" value="InterPro"/>
</dbReference>
<evidence type="ECO:0000256" key="4">
    <source>
        <dbReference type="ARBA" id="ARBA00022475"/>
    </source>
</evidence>
<evidence type="ECO:0000256" key="2">
    <source>
        <dbReference type="ARBA" id="ARBA00009226"/>
    </source>
</evidence>
<accession>A0A918DJE6</accession>
<dbReference type="InterPro" id="IPR001543">
    <property type="entry name" value="FliN-like_C"/>
</dbReference>
<dbReference type="SUPFAM" id="SSF101801">
    <property type="entry name" value="Surface presentation of antigens (SPOA)"/>
    <property type="match status" value="1"/>
</dbReference>